<accession>A0A2S1SKE2</accession>
<gene>
    <name evidence="1" type="ORF">HYN49_13420</name>
</gene>
<protein>
    <submittedName>
        <fullName evidence="1">Uncharacterized protein</fullName>
    </submittedName>
</protein>
<name>A0A2S1SKE2_9FLAO</name>
<dbReference type="EMBL" id="CP029187">
    <property type="protein sequence ID" value="AWI26816.1"/>
    <property type="molecule type" value="Genomic_DNA"/>
</dbReference>
<keyword evidence="2" id="KW-1185">Reference proteome</keyword>
<evidence type="ECO:0000313" key="2">
    <source>
        <dbReference type="Proteomes" id="UP000244937"/>
    </source>
</evidence>
<evidence type="ECO:0000313" key="1">
    <source>
        <dbReference type="EMBL" id="AWI26816.1"/>
    </source>
</evidence>
<proteinExistence type="predicted"/>
<dbReference type="KEGG" id="fpal:HYN49_13420"/>
<organism evidence="1 2">
    <name type="scientific">Flavobacterium pallidum</name>
    <dbReference type="NCBI Taxonomy" id="2172098"/>
    <lineage>
        <taxon>Bacteria</taxon>
        <taxon>Pseudomonadati</taxon>
        <taxon>Bacteroidota</taxon>
        <taxon>Flavobacteriia</taxon>
        <taxon>Flavobacteriales</taxon>
        <taxon>Flavobacteriaceae</taxon>
        <taxon>Flavobacterium</taxon>
    </lineage>
</organism>
<reference evidence="1 2" key="1">
    <citation type="submission" date="2018-05" db="EMBL/GenBank/DDBJ databases">
        <title>Genome sequencing of Flavobacterium sp. HYN0049.</title>
        <authorList>
            <person name="Yi H."/>
            <person name="Baek C."/>
        </authorList>
    </citation>
    <scope>NUCLEOTIDE SEQUENCE [LARGE SCALE GENOMIC DNA]</scope>
    <source>
        <strain evidence="1 2">HYN0049</strain>
    </source>
</reference>
<sequence>MKALSKLYTAVLDNKVVAFGTNLKDFVTEMQSLEPQKTRNYQYYFRAFQKEKIIELKAVDKVYFLQEVYNRE</sequence>
<dbReference type="Proteomes" id="UP000244937">
    <property type="component" value="Chromosome"/>
</dbReference>
<dbReference type="AlphaFoldDB" id="A0A2S1SKE2"/>